<reference evidence="2 3" key="1">
    <citation type="journal article" date="2012" name="Genome Biol.">
        <title>Genome and low-iron response of an oceanic diatom adapted to chronic iron limitation.</title>
        <authorList>
            <person name="Lommer M."/>
            <person name="Specht M."/>
            <person name="Roy A.S."/>
            <person name="Kraemer L."/>
            <person name="Andreson R."/>
            <person name="Gutowska M.A."/>
            <person name="Wolf J."/>
            <person name="Bergner S.V."/>
            <person name="Schilhabel M.B."/>
            <person name="Klostermeier U.C."/>
            <person name="Beiko R.G."/>
            <person name="Rosenstiel P."/>
            <person name="Hippler M."/>
            <person name="Laroche J."/>
        </authorList>
    </citation>
    <scope>NUCLEOTIDE SEQUENCE [LARGE SCALE GENOMIC DNA]</scope>
    <source>
        <strain evidence="2 3">CCMP1005</strain>
    </source>
</reference>
<name>K0TK80_THAOC</name>
<protein>
    <submittedName>
        <fullName evidence="2">Uncharacterized protein</fullName>
    </submittedName>
</protein>
<feature type="region of interest" description="Disordered" evidence="1">
    <location>
        <begin position="348"/>
        <end position="367"/>
    </location>
</feature>
<feature type="non-terminal residue" evidence="2">
    <location>
        <position position="367"/>
    </location>
</feature>
<feature type="region of interest" description="Disordered" evidence="1">
    <location>
        <begin position="1"/>
        <end position="52"/>
    </location>
</feature>
<keyword evidence="3" id="KW-1185">Reference proteome</keyword>
<sequence length="367" mass="38457">MTQGTASRVFFLGQGRSGDRAEGPAAVFQDDQEHQDAYPGGGTVPRLPPRPTERWECSKTAAGVVRLLSSRPTLAPLNPPTWVVRLAHSSTVPPSSPREVDCRIWAIASSLGIARRPPSRPSGPSSFTPAAIMPKSPRYSPGVGGIGRQPARPAPLEEVEPVTPGDGTSCASFSLIRPSSYPSTTPCGRGVATKDGGGGRGRPGPPPPTAPGSEELVGRSAASVLLRLPREGVRPFPLPQGWQRETGGPRPSILHDPLARSCPFSSPVFEPLIVVLSVRELLIVVFGPRPPDVPGTPPAEVVEPAEQLGARGGAKAANVCAPGPARGPDQARQVSAVPIKPGVGLDFARGHDRSSVKGSMRCWDRRP</sequence>
<accession>K0TK80</accession>
<dbReference type="Proteomes" id="UP000266841">
    <property type="component" value="Unassembled WGS sequence"/>
</dbReference>
<feature type="region of interest" description="Disordered" evidence="1">
    <location>
        <begin position="180"/>
        <end position="216"/>
    </location>
</feature>
<comment type="caution">
    <text evidence="2">The sequence shown here is derived from an EMBL/GenBank/DDBJ whole genome shotgun (WGS) entry which is preliminary data.</text>
</comment>
<dbReference type="EMBL" id="AGNL01007714">
    <property type="protein sequence ID" value="EJK71052.1"/>
    <property type="molecule type" value="Genomic_DNA"/>
</dbReference>
<organism evidence="2 3">
    <name type="scientific">Thalassiosira oceanica</name>
    <name type="common">Marine diatom</name>
    <dbReference type="NCBI Taxonomy" id="159749"/>
    <lineage>
        <taxon>Eukaryota</taxon>
        <taxon>Sar</taxon>
        <taxon>Stramenopiles</taxon>
        <taxon>Ochrophyta</taxon>
        <taxon>Bacillariophyta</taxon>
        <taxon>Coscinodiscophyceae</taxon>
        <taxon>Thalassiosirophycidae</taxon>
        <taxon>Thalassiosirales</taxon>
        <taxon>Thalassiosiraceae</taxon>
        <taxon>Thalassiosira</taxon>
    </lineage>
</organism>
<evidence type="ECO:0000313" key="3">
    <source>
        <dbReference type="Proteomes" id="UP000266841"/>
    </source>
</evidence>
<gene>
    <name evidence="2" type="ORF">THAOC_07542</name>
</gene>
<evidence type="ECO:0000256" key="1">
    <source>
        <dbReference type="SAM" id="MobiDB-lite"/>
    </source>
</evidence>
<dbReference type="AlphaFoldDB" id="K0TK80"/>
<evidence type="ECO:0000313" key="2">
    <source>
        <dbReference type="EMBL" id="EJK71052.1"/>
    </source>
</evidence>
<feature type="region of interest" description="Disordered" evidence="1">
    <location>
        <begin position="114"/>
        <end position="167"/>
    </location>
</feature>
<proteinExistence type="predicted"/>